<feature type="region of interest" description="Disordered" evidence="1">
    <location>
        <begin position="1"/>
        <end position="23"/>
    </location>
</feature>
<feature type="transmembrane region" description="Helical" evidence="2">
    <location>
        <begin position="28"/>
        <end position="48"/>
    </location>
</feature>
<protein>
    <submittedName>
        <fullName evidence="3">DUF4173 domain-containing protein</fullName>
    </submittedName>
</protein>
<dbReference type="EMBL" id="CP088295">
    <property type="protein sequence ID" value="UUY03604.1"/>
    <property type="molecule type" value="Genomic_DNA"/>
</dbReference>
<reference evidence="4" key="1">
    <citation type="submission" date="2021-11" db="EMBL/GenBank/DDBJ databases">
        <title>Cultivation dependent microbiological survey of springs from the worlds oldest radium mine currently devoted to the extraction of radon-saturated water.</title>
        <authorList>
            <person name="Kapinusova G."/>
            <person name="Smrhova T."/>
            <person name="Strejcek M."/>
            <person name="Suman J."/>
            <person name="Jani K."/>
            <person name="Pajer P."/>
            <person name="Uhlik O."/>
        </authorList>
    </citation>
    <scope>NUCLEOTIDE SEQUENCE [LARGE SCALE GENOMIC DNA]</scope>
    <source>
        <strain evidence="4">J379</strain>
    </source>
</reference>
<accession>A0ABY5PG26</accession>
<dbReference type="InterPro" id="IPR025291">
    <property type="entry name" value="DUF4153"/>
</dbReference>
<feature type="transmembrane region" description="Helical" evidence="2">
    <location>
        <begin position="295"/>
        <end position="314"/>
    </location>
</feature>
<evidence type="ECO:0000256" key="1">
    <source>
        <dbReference type="SAM" id="MobiDB-lite"/>
    </source>
</evidence>
<feature type="transmembrane region" description="Helical" evidence="2">
    <location>
        <begin position="251"/>
        <end position="275"/>
    </location>
</feature>
<keyword evidence="2" id="KW-1133">Transmembrane helix</keyword>
<evidence type="ECO:0000313" key="4">
    <source>
        <dbReference type="Proteomes" id="UP001058860"/>
    </source>
</evidence>
<keyword evidence="2" id="KW-0472">Membrane</keyword>
<feature type="transmembrane region" description="Helical" evidence="2">
    <location>
        <begin position="326"/>
        <end position="345"/>
    </location>
</feature>
<organism evidence="3 4">
    <name type="scientific">Svornostia abyssi</name>
    <dbReference type="NCBI Taxonomy" id="2898438"/>
    <lineage>
        <taxon>Bacteria</taxon>
        <taxon>Bacillati</taxon>
        <taxon>Actinomycetota</taxon>
        <taxon>Thermoleophilia</taxon>
        <taxon>Solirubrobacterales</taxon>
        <taxon>Baekduiaceae</taxon>
        <taxon>Svornostia</taxon>
    </lineage>
</organism>
<gene>
    <name evidence="3" type="ORF">LRS13_23535</name>
</gene>
<dbReference type="Proteomes" id="UP001058860">
    <property type="component" value="Chromosome"/>
</dbReference>
<feature type="transmembrane region" description="Helical" evidence="2">
    <location>
        <begin position="165"/>
        <end position="190"/>
    </location>
</feature>
<name>A0ABY5PG26_9ACTN</name>
<sequence>MTGQPAPPPWPAPAVNVVPPEREPRPRLLRGSALAATAMILAAGAVVVAAAPAGLALALTAAGVVGVLLAAGLIPRDGDARALLGCAVLLALAPLLRDAGWVVAVDLMLAFCCAAVALAGDRSPAGVLRGPAWAVGLLPAGVGVVGSDLARGLPRTSGRDVAPALRGAVLAATLVGVFGALFASADRAFAHLAQSALPDAPDVGGLPGRLLVAAAFAAVIGALVLAEARLRLAGPAPQRPAPSRRLTPTEWIPGLVAVVVLFCAFVAVQLVVLFGGHEHVLETAGLTYAEYAHEGFGQLVIVTLLVLALLAASWRWVAAEGARRHLLRALLLVLCACTLVVVASALHRLDVYVEAFGATRLRVQAATLCAFLGGTVVFGAVAVLLGRAAWLPRAAVLLVAGTAVAVTVANPDRWIAERNVDRFERTGQIDTYYLGSLSADAAPALARLPREERANAGLVCPARDDGVAGFNAGRAAARRALDC</sequence>
<feature type="compositionally biased region" description="Pro residues" evidence="1">
    <location>
        <begin position="1"/>
        <end position="12"/>
    </location>
</feature>
<keyword evidence="2" id="KW-0812">Transmembrane</keyword>
<keyword evidence="4" id="KW-1185">Reference proteome</keyword>
<dbReference type="RefSeq" id="WP_353864106.1">
    <property type="nucleotide sequence ID" value="NZ_CP088295.1"/>
</dbReference>
<evidence type="ECO:0000313" key="3">
    <source>
        <dbReference type="EMBL" id="UUY03604.1"/>
    </source>
</evidence>
<evidence type="ECO:0000256" key="2">
    <source>
        <dbReference type="SAM" id="Phobius"/>
    </source>
</evidence>
<proteinExistence type="predicted"/>
<feature type="transmembrane region" description="Helical" evidence="2">
    <location>
        <begin position="80"/>
        <end position="96"/>
    </location>
</feature>
<dbReference type="Pfam" id="PF13687">
    <property type="entry name" value="DUF4153"/>
    <property type="match status" value="1"/>
</dbReference>
<feature type="transmembrane region" description="Helical" evidence="2">
    <location>
        <begin position="210"/>
        <end position="230"/>
    </location>
</feature>
<feature type="transmembrane region" description="Helical" evidence="2">
    <location>
        <begin position="132"/>
        <end position="153"/>
    </location>
</feature>
<feature type="transmembrane region" description="Helical" evidence="2">
    <location>
        <begin position="365"/>
        <end position="385"/>
    </location>
</feature>
<feature type="transmembrane region" description="Helical" evidence="2">
    <location>
        <begin position="55"/>
        <end position="74"/>
    </location>
</feature>